<evidence type="ECO:0000256" key="6">
    <source>
        <dbReference type="SAM" id="Phobius"/>
    </source>
</evidence>
<dbReference type="WBParaSite" id="L893_g7940.t1">
    <property type="protein sequence ID" value="L893_g7940.t1"/>
    <property type="gene ID" value="L893_g7940"/>
</dbReference>
<evidence type="ECO:0000256" key="2">
    <source>
        <dbReference type="ARBA" id="ARBA00022475"/>
    </source>
</evidence>
<dbReference type="PANTHER" id="PTHR30433">
    <property type="entry name" value="CHEMOTAXIS PROTEIN MOTA"/>
    <property type="match status" value="1"/>
</dbReference>
<reference evidence="9" key="1">
    <citation type="submission" date="2016-11" db="UniProtKB">
        <authorList>
            <consortium name="WormBaseParasite"/>
        </authorList>
    </citation>
    <scope>IDENTIFICATION</scope>
</reference>
<dbReference type="AlphaFoldDB" id="A0A1I8APV1"/>
<dbReference type="GO" id="GO:0005886">
    <property type="term" value="C:plasma membrane"/>
    <property type="evidence" value="ECO:0007669"/>
    <property type="project" value="UniProtKB-SubCell"/>
</dbReference>
<comment type="subcellular location">
    <subcellularLocation>
        <location evidence="1">Cell membrane</location>
        <topology evidence="1">Multi-pass membrane protein</topology>
    </subcellularLocation>
</comment>
<evidence type="ECO:0000256" key="1">
    <source>
        <dbReference type="ARBA" id="ARBA00004651"/>
    </source>
</evidence>
<evidence type="ECO:0000256" key="3">
    <source>
        <dbReference type="ARBA" id="ARBA00022692"/>
    </source>
</evidence>
<keyword evidence="3 6" id="KW-0812">Transmembrane</keyword>
<evidence type="ECO:0000313" key="9">
    <source>
        <dbReference type="WBParaSite" id="L893_g7940.t1"/>
    </source>
</evidence>
<accession>A0A1I8APV1</accession>
<dbReference type="Pfam" id="PF01618">
    <property type="entry name" value="MotA_ExbB"/>
    <property type="match status" value="1"/>
</dbReference>
<keyword evidence="4 6" id="KW-1133">Transmembrane helix</keyword>
<keyword evidence="2" id="KW-1003">Cell membrane</keyword>
<evidence type="ECO:0000313" key="8">
    <source>
        <dbReference type="Proteomes" id="UP000095287"/>
    </source>
</evidence>
<feature type="domain" description="MotA/TolQ/ExbB proton channel" evidence="7">
    <location>
        <begin position="3"/>
        <end position="83"/>
    </location>
</feature>
<protein>
    <submittedName>
        <fullName evidence="9">Vacuolar iron transporter 1</fullName>
    </submittedName>
</protein>
<evidence type="ECO:0000259" key="7">
    <source>
        <dbReference type="Pfam" id="PF01618"/>
    </source>
</evidence>
<dbReference type="PANTHER" id="PTHR30433:SF4">
    <property type="entry name" value="MOTILITY PROTEIN A"/>
    <property type="match status" value="1"/>
</dbReference>
<keyword evidence="5 6" id="KW-0472">Membrane</keyword>
<dbReference type="InterPro" id="IPR002898">
    <property type="entry name" value="MotA_ExbB_proton_chnl"/>
</dbReference>
<organism evidence="8 9">
    <name type="scientific">Steinernema glaseri</name>
    <dbReference type="NCBI Taxonomy" id="37863"/>
    <lineage>
        <taxon>Eukaryota</taxon>
        <taxon>Metazoa</taxon>
        <taxon>Ecdysozoa</taxon>
        <taxon>Nematoda</taxon>
        <taxon>Chromadorea</taxon>
        <taxon>Rhabditida</taxon>
        <taxon>Tylenchina</taxon>
        <taxon>Panagrolaimomorpha</taxon>
        <taxon>Strongyloidoidea</taxon>
        <taxon>Steinernematidae</taxon>
        <taxon>Steinernema</taxon>
    </lineage>
</organism>
<evidence type="ECO:0000256" key="5">
    <source>
        <dbReference type="ARBA" id="ARBA00023136"/>
    </source>
</evidence>
<evidence type="ECO:0000256" key="4">
    <source>
        <dbReference type="ARBA" id="ARBA00022989"/>
    </source>
</evidence>
<keyword evidence="8" id="KW-1185">Reference proteome</keyword>
<sequence length="119" mass="12461">MAPHELEGLFDMELLSMKEELDHPSHAVTGIADGMPGFGIVAAVLGIVVTMASLGEGDQKSIGLHVGAALVNVYEAIKAALVASASGMPPSLAVEFGRKVLFPKHRPSFAELEQAVRGR</sequence>
<dbReference type="GO" id="GO:0006935">
    <property type="term" value="P:chemotaxis"/>
    <property type="evidence" value="ECO:0007669"/>
    <property type="project" value="InterPro"/>
</dbReference>
<dbReference type="Proteomes" id="UP000095287">
    <property type="component" value="Unplaced"/>
</dbReference>
<dbReference type="InterPro" id="IPR047055">
    <property type="entry name" value="MotA-like"/>
</dbReference>
<proteinExistence type="predicted"/>
<feature type="transmembrane region" description="Helical" evidence="6">
    <location>
        <begin position="35"/>
        <end position="54"/>
    </location>
</feature>
<name>A0A1I8APV1_9BILA</name>